<dbReference type="Pfam" id="PF17207">
    <property type="entry name" value="MCM_OB"/>
    <property type="match status" value="1"/>
</dbReference>
<dbReference type="Gene3D" id="2.20.28.10">
    <property type="match status" value="1"/>
</dbReference>
<organism evidence="11">
    <name type="scientific">groundwater metagenome</name>
    <dbReference type="NCBI Taxonomy" id="717931"/>
    <lineage>
        <taxon>unclassified sequences</taxon>
        <taxon>metagenomes</taxon>
        <taxon>ecological metagenomes</taxon>
    </lineage>
</organism>
<evidence type="ECO:0000256" key="5">
    <source>
        <dbReference type="ARBA" id="ARBA00022801"/>
    </source>
</evidence>
<dbReference type="FunFam" id="3.40.50.300:FF:002469">
    <property type="entry name" value="Cell division control protein 21"/>
    <property type="match status" value="1"/>
</dbReference>
<dbReference type="GO" id="GO:0003697">
    <property type="term" value="F:single-stranded DNA binding"/>
    <property type="evidence" value="ECO:0007669"/>
    <property type="project" value="TreeGrafter"/>
</dbReference>
<dbReference type="EMBL" id="CCXY01000174">
    <property type="protein sequence ID" value="CEG12629.1"/>
    <property type="molecule type" value="Genomic_DNA"/>
</dbReference>
<dbReference type="SUPFAM" id="SSF50249">
    <property type="entry name" value="Nucleic acid-binding proteins"/>
    <property type="match status" value="1"/>
</dbReference>
<dbReference type="Gene3D" id="3.40.50.300">
    <property type="entry name" value="P-loop containing nucleotide triphosphate hydrolases"/>
    <property type="match status" value="1"/>
</dbReference>
<dbReference type="InterPro" id="IPR033762">
    <property type="entry name" value="MCM_OB"/>
</dbReference>
<dbReference type="AlphaFoldDB" id="A0A098EAT8"/>
<dbReference type="GO" id="GO:0017116">
    <property type="term" value="F:single-stranded DNA helicase activity"/>
    <property type="evidence" value="ECO:0007669"/>
    <property type="project" value="TreeGrafter"/>
</dbReference>
<gene>
    <name evidence="11" type="primary">MCM</name>
    <name evidence="11" type="ORF">MSIBF_A2550004</name>
</gene>
<dbReference type="PROSITE" id="PS50051">
    <property type="entry name" value="MCM_2"/>
    <property type="match status" value="1"/>
</dbReference>
<reference evidence="11" key="1">
    <citation type="submission" date="2014-09" db="EMBL/GenBank/DDBJ databases">
        <authorList>
            <person name="Probst J Alexander"/>
        </authorList>
    </citation>
    <scope>NUCLEOTIDE SEQUENCE</scope>
</reference>
<dbReference type="InterPro" id="IPR036388">
    <property type="entry name" value="WH-like_DNA-bd_sf"/>
</dbReference>
<dbReference type="InterPro" id="IPR018525">
    <property type="entry name" value="MCM_CS"/>
</dbReference>
<evidence type="ECO:0000256" key="9">
    <source>
        <dbReference type="SAM" id="MobiDB-lite"/>
    </source>
</evidence>
<dbReference type="EC" id="3.6.4.12" evidence="2"/>
<keyword evidence="3" id="KW-0235">DNA replication</keyword>
<evidence type="ECO:0000259" key="10">
    <source>
        <dbReference type="PROSITE" id="PS50051"/>
    </source>
</evidence>
<evidence type="ECO:0000256" key="7">
    <source>
        <dbReference type="ARBA" id="ARBA00022840"/>
    </source>
</evidence>
<keyword evidence="8" id="KW-0238">DNA-binding</keyword>
<proteinExistence type="inferred from homology"/>
<evidence type="ECO:0000256" key="8">
    <source>
        <dbReference type="ARBA" id="ARBA00023125"/>
    </source>
</evidence>
<dbReference type="PANTHER" id="PTHR11630">
    <property type="entry name" value="DNA REPLICATION LICENSING FACTOR MCM FAMILY MEMBER"/>
    <property type="match status" value="1"/>
</dbReference>
<dbReference type="GO" id="GO:0016787">
    <property type="term" value="F:hydrolase activity"/>
    <property type="evidence" value="ECO:0007669"/>
    <property type="project" value="UniProtKB-KW"/>
</dbReference>
<dbReference type="Gene3D" id="1.10.10.10">
    <property type="entry name" value="Winged helix-like DNA-binding domain superfamily/Winged helix DNA-binding domain"/>
    <property type="match status" value="1"/>
</dbReference>
<feature type="domain" description="MCM C-terminal AAA(+) ATPase" evidence="10">
    <location>
        <begin position="312"/>
        <end position="519"/>
    </location>
</feature>
<comment type="similarity">
    <text evidence="1">Belongs to the MCM family.</text>
</comment>
<dbReference type="SMART" id="SM00350">
    <property type="entry name" value="MCM"/>
    <property type="match status" value="1"/>
</dbReference>
<evidence type="ECO:0000256" key="1">
    <source>
        <dbReference type="ARBA" id="ARBA00008010"/>
    </source>
</evidence>
<evidence type="ECO:0000256" key="2">
    <source>
        <dbReference type="ARBA" id="ARBA00012551"/>
    </source>
</evidence>
<dbReference type="InterPro" id="IPR041562">
    <property type="entry name" value="MCM_lid"/>
</dbReference>
<dbReference type="FunFam" id="2.20.28.10:FF:000003">
    <property type="entry name" value="DNA helicase"/>
    <property type="match status" value="1"/>
</dbReference>
<dbReference type="PRINTS" id="PR01657">
    <property type="entry name" value="MCMFAMILY"/>
</dbReference>
<dbReference type="PROSITE" id="PS00847">
    <property type="entry name" value="MCM_1"/>
    <property type="match status" value="1"/>
</dbReference>
<keyword evidence="4" id="KW-0547">Nucleotide-binding</keyword>
<feature type="region of interest" description="Disordered" evidence="9">
    <location>
        <begin position="1"/>
        <end position="43"/>
    </location>
</feature>
<evidence type="ECO:0000256" key="6">
    <source>
        <dbReference type="ARBA" id="ARBA00022806"/>
    </source>
</evidence>
<dbReference type="PANTHER" id="PTHR11630:SF66">
    <property type="entry name" value="DNA REPLICATION LICENSING FACTOR MCM4"/>
    <property type="match status" value="1"/>
</dbReference>
<protein>
    <recommendedName>
        <fullName evidence="2">DNA helicase</fullName>
        <ecNumber evidence="2">3.6.4.12</ecNumber>
    </recommendedName>
</protein>
<dbReference type="InterPro" id="IPR012340">
    <property type="entry name" value="NA-bd_OB-fold"/>
</dbReference>
<dbReference type="GO" id="GO:0005524">
    <property type="term" value="F:ATP binding"/>
    <property type="evidence" value="ECO:0007669"/>
    <property type="project" value="UniProtKB-KW"/>
</dbReference>
<sequence length="711" mass="79992">MSKTNKNKEDGKDANNTDNEFAGDKFTDITEVESVPNSEDGMPEDKIKSLVEKFITLKKDALLEIANDYPKKKSLIVDYSELFKFNAQLCDELIDFPDKVIRIFEEVVNEQNIPVTFAGEVKFHVRFILPKGFTLKIRDVTSEYINKFFCVDGVITRVSDVLPKVYVGVFQCPICGKRKDVYQEKNRNLIVPSVCDDCKKAVRFKLLPEESKFIDIQRLEVQEPLEMLRGGEEARKIEIWLTDDLTGKVLPGNTIEVTGVMKLIPPKDINDAVYRKFIDANNINVIDREFTEVDLSEDDIKKINEFAKSPNIAEKFVSSISPTIYGYKEIKEAMALQLFGGSKFKLPDKTKTRGETHLLLIGDPGVAKSKLLIGASNIAPKSIYVSGKGTSAAGLTATAEKDEFAEGAWVLKAGALVLASGGIACVDEFDKMEKEDRAAMHEALEQQTISIAKAGIVAKFRAETCVLAAANPKFGRFSSEKAITDQFDIPPALLSRFDLIFPLRDIMDNVQDQGVANYVLKAYSGKKEELLIPPIDIEFIRKYIAYARKNLNPVVGEYAQKQIEEYYLRLRRESSKDVVQITARQLEGIIRLSCASAKMRLKNVVEKEDVDRAIRLIEYSLNLVARDKETGKIDVDRVTQGPREKRDKIKGLSEILGYLTENGKKHCLIEDFVKQAKEQGIDEKDAKNFVENAKREGKIFEPKDGEIGMIE</sequence>
<dbReference type="InterPro" id="IPR001208">
    <property type="entry name" value="MCM_dom"/>
</dbReference>
<dbReference type="Pfam" id="PF00493">
    <property type="entry name" value="MCM"/>
    <property type="match status" value="1"/>
</dbReference>
<dbReference type="Pfam" id="PF17855">
    <property type="entry name" value="MCM_lid"/>
    <property type="match status" value="1"/>
</dbReference>
<dbReference type="GO" id="GO:0006260">
    <property type="term" value="P:DNA replication"/>
    <property type="evidence" value="ECO:0007669"/>
    <property type="project" value="UniProtKB-KW"/>
</dbReference>
<keyword evidence="6" id="KW-0347">Helicase</keyword>
<evidence type="ECO:0000256" key="3">
    <source>
        <dbReference type="ARBA" id="ARBA00022705"/>
    </source>
</evidence>
<feature type="compositionally biased region" description="Basic and acidic residues" evidence="9">
    <location>
        <begin position="1"/>
        <end position="15"/>
    </location>
</feature>
<dbReference type="InterPro" id="IPR027417">
    <property type="entry name" value="P-loop_NTPase"/>
</dbReference>
<accession>A0A098EAT8</accession>
<dbReference type="Gene3D" id="2.40.50.140">
    <property type="entry name" value="Nucleic acid-binding proteins"/>
    <property type="match status" value="1"/>
</dbReference>
<dbReference type="Pfam" id="PF14551">
    <property type="entry name" value="MCM_N"/>
    <property type="match status" value="1"/>
</dbReference>
<dbReference type="SUPFAM" id="SSF52540">
    <property type="entry name" value="P-loop containing nucleoside triphosphate hydrolases"/>
    <property type="match status" value="1"/>
</dbReference>
<keyword evidence="7" id="KW-0067">ATP-binding</keyword>
<dbReference type="InterPro" id="IPR027925">
    <property type="entry name" value="MCM_N"/>
</dbReference>
<name>A0A098EAT8_9ZZZZ</name>
<evidence type="ECO:0000256" key="4">
    <source>
        <dbReference type="ARBA" id="ARBA00022741"/>
    </source>
</evidence>
<dbReference type="Gene3D" id="3.30.1640.10">
    <property type="entry name" value="mini-chromosome maintenance (MCM) complex, chain A, domain 1"/>
    <property type="match status" value="1"/>
</dbReference>
<dbReference type="GO" id="GO:0042555">
    <property type="term" value="C:MCM complex"/>
    <property type="evidence" value="ECO:0007669"/>
    <property type="project" value="TreeGrafter"/>
</dbReference>
<dbReference type="InterPro" id="IPR031327">
    <property type="entry name" value="MCM"/>
</dbReference>
<evidence type="ECO:0000313" key="11">
    <source>
        <dbReference type="EMBL" id="CEG12629.1"/>
    </source>
</evidence>
<keyword evidence="5 11" id="KW-0378">Hydrolase</keyword>